<organism evidence="7 8">
    <name type="scientific">candidate division WOR_3 bacterium SM23_60</name>
    <dbReference type="NCBI Taxonomy" id="1703780"/>
    <lineage>
        <taxon>Bacteria</taxon>
        <taxon>Bacteria division WOR-3</taxon>
    </lineage>
</organism>
<keyword evidence="5" id="KW-0520">NAD</keyword>
<evidence type="ECO:0000256" key="3">
    <source>
        <dbReference type="ARBA" id="ARBA00022827"/>
    </source>
</evidence>
<dbReference type="Proteomes" id="UP000051096">
    <property type="component" value="Unassembled WGS sequence"/>
</dbReference>
<evidence type="ECO:0000256" key="1">
    <source>
        <dbReference type="ARBA" id="ARBA00022630"/>
    </source>
</evidence>
<dbReference type="AlphaFoldDB" id="A0A0S8GBF2"/>
<keyword evidence="4" id="KW-0521">NADP</keyword>
<dbReference type="InterPro" id="IPR002937">
    <property type="entry name" value="Amino_oxidase"/>
</dbReference>
<keyword evidence="3" id="KW-0274">FAD</keyword>
<gene>
    <name evidence="7" type="ORF">AMJ87_10930</name>
</gene>
<dbReference type="PANTHER" id="PTHR46091">
    <property type="entry name" value="BLR7054 PROTEIN"/>
    <property type="match status" value="1"/>
</dbReference>
<dbReference type="Pfam" id="PF01593">
    <property type="entry name" value="Amino_oxidase"/>
    <property type="match status" value="1"/>
</dbReference>
<dbReference type="Gene3D" id="3.50.50.60">
    <property type="entry name" value="FAD/NAD(P)-binding domain"/>
    <property type="match status" value="2"/>
</dbReference>
<dbReference type="PATRIC" id="fig|1703780.3.peg.1511"/>
<reference evidence="7 8" key="1">
    <citation type="journal article" date="2015" name="Microbiome">
        <title>Genomic resolution of linkages in carbon, nitrogen, and sulfur cycling among widespread estuary sediment bacteria.</title>
        <authorList>
            <person name="Baker B.J."/>
            <person name="Lazar C.S."/>
            <person name="Teske A.P."/>
            <person name="Dick G.J."/>
        </authorList>
    </citation>
    <scope>NUCLEOTIDE SEQUENCE [LARGE SCALE GENOMIC DNA]</scope>
    <source>
        <strain evidence="7">SM23_60</strain>
    </source>
</reference>
<evidence type="ECO:0000256" key="5">
    <source>
        <dbReference type="ARBA" id="ARBA00023027"/>
    </source>
</evidence>
<dbReference type="InterPro" id="IPR052206">
    <property type="entry name" value="Retinol_saturase"/>
</dbReference>
<evidence type="ECO:0000256" key="2">
    <source>
        <dbReference type="ARBA" id="ARBA00022729"/>
    </source>
</evidence>
<protein>
    <recommendedName>
        <fullName evidence="6">Amine oxidase domain-containing protein</fullName>
    </recommendedName>
</protein>
<keyword evidence="2" id="KW-0732">Signal</keyword>
<dbReference type="PANTHER" id="PTHR46091:SF3">
    <property type="entry name" value="AMINE OXIDASE DOMAIN-CONTAINING PROTEIN"/>
    <property type="match status" value="1"/>
</dbReference>
<keyword evidence="1" id="KW-0285">Flavoprotein</keyword>
<dbReference type="GO" id="GO:0016491">
    <property type="term" value="F:oxidoreductase activity"/>
    <property type="evidence" value="ECO:0007669"/>
    <property type="project" value="InterPro"/>
</dbReference>
<evidence type="ECO:0000259" key="6">
    <source>
        <dbReference type="Pfam" id="PF01593"/>
    </source>
</evidence>
<name>A0A0S8GBF2_UNCW3</name>
<evidence type="ECO:0000256" key="4">
    <source>
        <dbReference type="ARBA" id="ARBA00022857"/>
    </source>
</evidence>
<sequence>MGGFMCGNLLAKKGHKVTLFESHTTPGGYTAGFWRKGFYFESGTLSFESSAAVSKAMKDIGVYDKIQFTRQYGRWVSKEFDCIAHSFSDLKKAFLDAFPSEKEDLMRYFVEVDKMCVALRSMRKPSNVFEAIAFPFKIVRIMSLFNRYARITIPEFTAMHFDKDSRLYRLLRDFGYPDMSAAILGGAVLSFFEDYWTVRTGMQSWADVLADNFKDLGGDLRLKSKVDKIITKNGTAVGVTSRGKDYTADYVISSSDYKKTFLMLLDDKTLIPQEFKEKLEKAQVSEGFFTVYLGLNLPQEKMKEYLKIPHVFYLSDNPDVDVRNSNDEDYFEKASLTLYSPSLMNAKLAPEGKSSLMIQTMAPYRWMNSWGGGDRETYKRLKDKAKKALIKTASDLIPDLGRHIEFDDAATPLTYERYTHNTDGASSAWSWNPNKRFYKKVMDTHIKTPVKNLYIGSCWASQIGGVPGAISAAYKCAKAIG</sequence>
<dbReference type="SUPFAM" id="SSF51905">
    <property type="entry name" value="FAD/NAD(P)-binding domain"/>
    <property type="match status" value="1"/>
</dbReference>
<dbReference type="InterPro" id="IPR036188">
    <property type="entry name" value="FAD/NAD-bd_sf"/>
</dbReference>
<feature type="domain" description="Amine oxidase" evidence="6">
    <location>
        <begin position="1"/>
        <end position="480"/>
    </location>
</feature>
<comment type="caution">
    <text evidence="7">The sequence shown here is derived from an EMBL/GenBank/DDBJ whole genome shotgun (WGS) entry which is preliminary data.</text>
</comment>
<dbReference type="EMBL" id="LJUO01000138">
    <property type="protein sequence ID" value="KPK69149.1"/>
    <property type="molecule type" value="Genomic_DNA"/>
</dbReference>
<evidence type="ECO:0000313" key="7">
    <source>
        <dbReference type="EMBL" id="KPK69149.1"/>
    </source>
</evidence>
<evidence type="ECO:0000313" key="8">
    <source>
        <dbReference type="Proteomes" id="UP000051096"/>
    </source>
</evidence>
<accession>A0A0S8GBF2</accession>
<proteinExistence type="predicted"/>